<dbReference type="GO" id="GO:0015095">
    <property type="term" value="F:magnesium ion transmembrane transporter activity"/>
    <property type="evidence" value="ECO:0007669"/>
    <property type="project" value="InterPro"/>
</dbReference>
<dbReference type="Pfam" id="PF26205">
    <property type="entry name" value="SH3_actinomycetes"/>
    <property type="match status" value="1"/>
</dbReference>
<dbReference type="EMBL" id="JACHWP010000001">
    <property type="protein sequence ID" value="MBB3022774.1"/>
    <property type="molecule type" value="Genomic_DNA"/>
</dbReference>
<dbReference type="SUPFAM" id="SSF158791">
    <property type="entry name" value="MgtE N-terminal domain-like"/>
    <property type="match status" value="1"/>
</dbReference>
<organism evidence="3 4">
    <name type="scientific">Helcobacillus massiliensis</name>
    <dbReference type="NCBI Taxonomy" id="521392"/>
    <lineage>
        <taxon>Bacteria</taxon>
        <taxon>Bacillati</taxon>
        <taxon>Actinomycetota</taxon>
        <taxon>Actinomycetes</taxon>
        <taxon>Micrococcales</taxon>
        <taxon>Dermabacteraceae</taxon>
        <taxon>Helcobacillus</taxon>
    </lineage>
</organism>
<dbReference type="SMART" id="SM00116">
    <property type="entry name" value="CBS"/>
    <property type="match status" value="1"/>
</dbReference>
<proteinExistence type="predicted"/>
<dbReference type="InterPro" id="IPR006668">
    <property type="entry name" value="Mg_transptr_MgtE_intracell_dom"/>
</dbReference>
<dbReference type="InterPro" id="IPR000644">
    <property type="entry name" value="CBS_dom"/>
</dbReference>
<evidence type="ECO:0000256" key="1">
    <source>
        <dbReference type="PROSITE-ProRule" id="PRU00703"/>
    </source>
</evidence>
<evidence type="ECO:0000313" key="4">
    <source>
        <dbReference type="Proteomes" id="UP000568050"/>
    </source>
</evidence>
<accession>A0A839QR35</accession>
<keyword evidence="1" id="KW-0129">CBS domain</keyword>
<dbReference type="AlphaFoldDB" id="A0A839QR35"/>
<dbReference type="PANTHER" id="PTHR43773:SF1">
    <property type="entry name" value="MAGNESIUM TRANSPORTER MGTE"/>
    <property type="match status" value="1"/>
</dbReference>
<dbReference type="Pfam" id="PF00571">
    <property type="entry name" value="CBS"/>
    <property type="match status" value="2"/>
</dbReference>
<dbReference type="InterPro" id="IPR046342">
    <property type="entry name" value="CBS_dom_sf"/>
</dbReference>
<feature type="domain" description="CBS" evidence="2">
    <location>
        <begin position="358"/>
        <end position="419"/>
    </location>
</feature>
<dbReference type="InterPro" id="IPR006669">
    <property type="entry name" value="MgtE_transporter"/>
</dbReference>
<dbReference type="Pfam" id="PF03448">
    <property type="entry name" value="MgtE_N"/>
    <property type="match status" value="1"/>
</dbReference>
<dbReference type="Gene3D" id="3.10.580.10">
    <property type="entry name" value="CBS-domain"/>
    <property type="match status" value="1"/>
</dbReference>
<comment type="caution">
    <text evidence="3">The sequence shown here is derived from an EMBL/GenBank/DDBJ whole genome shotgun (WGS) entry which is preliminary data.</text>
</comment>
<dbReference type="CDD" id="cd04606">
    <property type="entry name" value="CBS_pair_Mg_transporter"/>
    <property type="match status" value="1"/>
</dbReference>
<keyword evidence="4" id="KW-1185">Reference proteome</keyword>
<dbReference type="GO" id="GO:0016020">
    <property type="term" value="C:membrane"/>
    <property type="evidence" value="ECO:0007669"/>
    <property type="project" value="InterPro"/>
</dbReference>
<name>A0A839QR35_9MICO</name>
<dbReference type="SUPFAM" id="SSF54631">
    <property type="entry name" value="CBS-domain pair"/>
    <property type="match status" value="1"/>
</dbReference>
<dbReference type="PANTHER" id="PTHR43773">
    <property type="entry name" value="MAGNESIUM TRANSPORTER MGTE"/>
    <property type="match status" value="1"/>
</dbReference>
<dbReference type="Proteomes" id="UP000568050">
    <property type="component" value="Unassembled WGS sequence"/>
</dbReference>
<dbReference type="Gene3D" id="1.25.60.10">
    <property type="entry name" value="MgtE N-terminal domain-like"/>
    <property type="match status" value="1"/>
</dbReference>
<dbReference type="RefSeq" id="WP_183375076.1">
    <property type="nucleotide sequence ID" value="NZ_CBCSFZ010000038.1"/>
</dbReference>
<dbReference type="InterPro" id="IPR038076">
    <property type="entry name" value="MgtE_N_sf"/>
</dbReference>
<reference evidence="3 4" key="1">
    <citation type="submission" date="2020-08" db="EMBL/GenBank/DDBJ databases">
        <title>Sequencing the genomes of 1000 actinobacteria strains.</title>
        <authorList>
            <person name="Klenk H.-P."/>
        </authorList>
    </citation>
    <scope>NUCLEOTIDE SEQUENCE [LARGE SCALE GENOMIC DNA]</scope>
    <source>
        <strain evidence="3 4">DSM 23040</strain>
    </source>
</reference>
<gene>
    <name evidence="3" type="ORF">FHX50_001022</name>
</gene>
<protein>
    <submittedName>
        <fullName evidence="3">CBS domain-containing protein/sporulation protein YlmC with PRC-barrel domain</fullName>
    </submittedName>
</protein>
<sequence length="444" mass="49195">MSSPAASSRFYAARLAGTGVFDPIGDQVGRIRDVVLVPQDRRPARAVGFVVEIPGRRRIFLGATRVMSISTGQVIMRGELNPRRFEMRRSEVLVIGDLLDRVVTLTDGSGEATVQDVALEQKRPGEWEVSRLFVRRRRHGGALSKLVGRGETMTVDWDEATGLLGSAAEQSAQLLLASYSDLKIPDLADLVHEMDPKRRREVAEELSDERLANMLEELPEDTRVEIVSGLDTKRVADVLDVMDPDDAADLLQEVPERLGEALLQLMEPEEAADVRRLLEYDEYTAGGMMTTEPIMVSPEAPVAQCLAMISRQEISPALAAMVYVCRQPLETPTGRFLGAVHFQHLLRERPERPVGEILDSDYPELSADSSLSEVTREMAAYNLVSLPVVDEHNHLLGAVTVDDVLDHVLPEDWREQDDVDAAVTGQMDLREIAAEVNRSNSEGR</sequence>
<dbReference type="SMART" id="SM00924">
    <property type="entry name" value="MgtE_N"/>
    <property type="match status" value="1"/>
</dbReference>
<evidence type="ECO:0000259" key="2">
    <source>
        <dbReference type="PROSITE" id="PS51371"/>
    </source>
</evidence>
<dbReference type="PROSITE" id="PS51371">
    <property type="entry name" value="CBS"/>
    <property type="match status" value="1"/>
</dbReference>
<evidence type="ECO:0000313" key="3">
    <source>
        <dbReference type="EMBL" id="MBB3022774.1"/>
    </source>
</evidence>
<dbReference type="InterPro" id="IPR058838">
    <property type="entry name" value="SH3_actinomycetes"/>
</dbReference>